<keyword evidence="5" id="KW-0249">Electron transport</keyword>
<dbReference type="InterPro" id="IPR014730">
    <property type="entry name" value="ETF_a/b_N"/>
</dbReference>
<evidence type="ECO:0000256" key="8">
    <source>
        <dbReference type="ARBA" id="ARBA00079299"/>
    </source>
</evidence>
<evidence type="ECO:0000259" key="10">
    <source>
        <dbReference type="SMART" id="SM00893"/>
    </source>
</evidence>
<comment type="cofactor">
    <cofactor evidence="9">
        <name>FAD</name>
        <dbReference type="ChEBI" id="CHEBI:57692"/>
    </cofactor>
    <text evidence="9">Binds 1 FAD per dimer.</text>
</comment>
<dbReference type="PANTHER" id="PTHR43153:SF1">
    <property type="entry name" value="ELECTRON TRANSFER FLAVOPROTEIN SUBUNIT ALPHA, MITOCHONDRIAL"/>
    <property type="match status" value="1"/>
</dbReference>
<dbReference type="OrthoDB" id="9770286at2"/>
<dbReference type="CDD" id="cd01715">
    <property type="entry name" value="ETF_alpha"/>
    <property type="match status" value="1"/>
</dbReference>
<dbReference type="SUPFAM" id="SSF52467">
    <property type="entry name" value="DHS-like NAD/FAD-binding domain"/>
    <property type="match status" value="1"/>
</dbReference>
<feature type="domain" description="Electron transfer flavoprotein alpha/beta-subunit N-terminal" evidence="10">
    <location>
        <begin position="3"/>
        <end position="184"/>
    </location>
</feature>
<sequence>MRTLVIAEFEKDQISSATLHCVTAAKQIAAECDVLLMGHQLSALSQQVAAIEGVSKVFVVDHENFQHRLAEQVSAQILEFLKQNASYTHIVFASSSFGKNIAPRVAAKLDVAQISDVTKVITAQEFEHPIYAGNVIETVQTTDSKVVLTVRTTAFTKAGLNGQASVEHVSAISPVRSATFVSQHIPVSDRPDLSAAKVVLSGGRALGSAEQFNAVLTPLANVLNAAIGASRAAVDAGYAPNDLQVGQTGKIVAPELYIAVGISGAIQHIAGMKDSGFIVAINKDPDAPIFNIADVGLVADLFEAVPALTQALSS</sequence>
<evidence type="ECO:0000256" key="3">
    <source>
        <dbReference type="ARBA" id="ARBA00022630"/>
    </source>
</evidence>
<feature type="binding site" evidence="9">
    <location>
        <begin position="230"/>
        <end position="231"/>
    </location>
    <ligand>
        <name>FAD</name>
        <dbReference type="ChEBI" id="CHEBI:57692"/>
    </ligand>
</feature>
<protein>
    <recommendedName>
        <fullName evidence="7">Electron transfer flavoprotein subunit alpha</fullName>
    </recommendedName>
    <alternativeName>
        <fullName evidence="8">Electron transfer flavoprotein large subunit</fullName>
    </alternativeName>
</protein>
<keyword evidence="4 9" id="KW-0274">FAD</keyword>
<proteinExistence type="inferred from homology"/>
<dbReference type="InterPro" id="IPR029035">
    <property type="entry name" value="DHS-like_NAD/FAD-binding_dom"/>
</dbReference>
<reference evidence="11 12" key="1">
    <citation type="journal article" date="2014" name="BMC Genomics">
        <title>A genomic perspective on a new bacterial genus and species from the Alcaligenaceae family, Basilea psittacipulmonis.</title>
        <authorList>
            <person name="Whiteson K.L."/>
            <person name="Hernandez D."/>
            <person name="Lazarevic V."/>
            <person name="Gaia N."/>
            <person name="Farinelli L."/>
            <person name="Francois P."/>
            <person name="Pilo P."/>
            <person name="Frey J."/>
            <person name="Schrenzel J."/>
        </authorList>
    </citation>
    <scope>NUCLEOTIDE SEQUENCE [LARGE SCALE GENOMIC DNA]</scope>
    <source>
        <strain evidence="11 12">DSM 24701</strain>
    </source>
</reference>
<dbReference type="HOGENOM" id="CLU_034178_0_0_4"/>
<dbReference type="Gene3D" id="3.40.50.620">
    <property type="entry name" value="HUPs"/>
    <property type="match status" value="1"/>
</dbReference>
<dbReference type="Gene3D" id="3.40.50.1220">
    <property type="entry name" value="TPP-binding domain"/>
    <property type="match status" value="1"/>
</dbReference>
<keyword evidence="2" id="KW-0813">Transport</keyword>
<dbReference type="GO" id="GO:0009055">
    <property type="term" value="F:electron transfer activity"/>
    <property type="evidence" value="ECO:0007669"/>
    <property type="project" value="InterPro"/>
</dbReference>
<dbReference type="PIRSF" id="PIRSF000089">
    <property type="entry name" value="Electra_flavoP_a"/>
    <property type="match status" value="1"/>
</dbReference>
<dbReference type="RefSeq" id="WP_038499203.1">
    <property type="nucleotide sequence ID" value="NZ_AFWK01000019.1"/>
</dbReference>
<dbReference type="Pfam" id="PF01012">
    <property type="entry name" value="ETF"/>
    <property type="match status" value="1"/>
</dbReference>
<dbReference type="SUPFAM" id="SSF52402">
    <property type="entry name" value="Adenine nucleotide alpha hydrolases-like"/>
    <property type="match status" value="1"/>
</dbReference>
<evidence type="ECO:0000256" key="4">
    <source>
        <dbReference type="ARBA" id="ARBA00022827"/>
    </source>
</evidence>
<keyword evidence="12" id="KW-1185">Reference proteome</keyword>
<organism evidence="11 12">
    <name type="scientific">Basilea psittacipulmonis DSM 24701</name>
    <dbReference type="NCBI Taxonomy" id="1072685"/>
    <lineage>
        <taxon>Bacteria</taxon>
        <taxon>Pseudomonadati</taxon>
        <taxon>Pseudomonadota</taxon>
        <taxon>Betaproteobacteria</taxon>
        <taxon>Burkholderiales</taxon>
        <taxon>Alcaligenaceae</taxon>
        <taxon>Basilea</taxon>
    </lineage>
</organism>
<gene>
    <name evidence="11" type="ORF">IX83_03540</name>
</gene>
<dbReference type="GO" id="GO:0050660">
    <property type="term" value="F:flavin adenine dinucleotide binding"/>
    <property type="evidence" value="ECO:0007669"/>
    <property type="project" value="InterPro"/>
</dbReference>
<evidence type="ECO:0000313" key="12">
    <source>
        <dbReference type="Proteomes" id="UP000028945"/>
    </source>
</evidence>
<feature type="binding site" evidence="9">
    <location>
        <position position="282"/>
    </location>
    <ligand>
        <name>FAD</name>
        <dbReference type="ChEBI" id="CHEBI:57692"/>
    </ligand>
</feature>
<dbReference type="FunFam" id="3.40.50.1220:FF:000001">
    <property type="entry name" value="Electron transfer flavoprotein, alpha subunit"/>
    <property type="match status" value="1"/>
</dbReference>
<evidence type="ECO:0000256" key="7">
    <source>
        <dbReference type="ARBA" id="ARBA00068674"/>
    </source>
</evidence>
<evidence type="ECO:0000256" key="1">
    <source>
        <dbReference type="ARBA" id="ARBA00005817"/>
    </source>
</evidence>
<dbReference type="EMBL" id="CP009238">
    <property type="protein sequence ID" value="AIL32500.1"/>
    <property type="molecule type" value="Genomic_DNA"/>
</dbReference>
<dbReference type="InterPro" id="IPR014731">
    <property type="entry name" value="ETF_asu_C"/>
</dbReference>
<dbReference type="InterPro" id="IPR033947">
    <property type="entry name" value="ETF_alpha_N"/>
</dbReference>
<evidence type="ECO:0000256" key="5">
    <source>
        <dbReference type="ARBA" id="ARBA00022982"/>
    </source>
</evidence>
<dbReference type="PROSITE" id="PS00696">
    <property type="entry name" value="ETF_ALPHA"/>
    <property type="match status" value="1"/>
</dbReference>
<dbReference type="SMART" id="SM00893">
    <property type="entry name" value="ETF"/>
    <property type="match status" value="1"/>
</dbReference>
<evidence type="ECO:0000313" key="11">
    <source>
        <dbReference type="EMBL" id="AIL32500.1"/>
    </source>
</evidence>
<dbReference type="Pfam" id="PF00766">
    <property type="entry name" value="ETF_alpha"/>
    <property type="match status" value="1"/>
</dbReference>
<dbReference type="STRING" id="1072685.IX83_03540"/>
<evidence type="ECO:0000256" key="2">
    <source>
        <dbReference type="ARBA" id="ARBA00022448"/>
    </source>
</evidence>
<feature type="binding site" evidence="9">
    <location>
        <begin position="244"/>
        <end position="248"/>
    </location>
    <ligand>
        <name>FAD</name>
        <dbReference type="ChEBI" id="CHEBI:57692"/>
    </ligand>
</feature>
<comment type="similarity">
    <text evidence="1">Belongs to the ETF alpha-subunit/FixB family.</text>
</comment>
<evidence type="ECO:0000256" key="9">
    <source>
        <dbReference type="PIRSR" id="PIRSR000089-1"/>
    </source>
</evidence>
<dbReference type="InterPro" id="IPR018206">
    <property type="entry name" value="ETF_asu_C_CS"/>
</dbReference>
<keyword evidence="3" id="KW-0285">Flavoprotein</keyword>
<dbReference type="Proteomes" id="UP000028945">
    <property type="component" value="Chromosome"/>
</dbReference>
<comment type="function">
    <text evidence="6">The electron transfer flavoprotein serves as a specific electron acceptor for other dehydrogenases. It transfers the electrons to the main respiratory chain via ETF-ubiquinone oxidoreductase (ETF dehydrogenase).</text>
</comment>
<feature type="binding site" evidence="9">
    <location>
        <position position="204"/>
    </location>
    <ligand>
        <name>FAD</name>
        <dbReference type="ChEBI" id="CHEBI:57692"/>
    </ligand>
</feature>
<dbReference type="KEGG" id="bpsi:IX83_03540"/>
<feature type="binding site" evidence="9">
    <location>
        <begin position="261"/>
        <end position="268"/>
    </location>
    <ligand>
        <name>FAD</name>
        <dbReference type="ChEBI" id="CHEBI:57692"/>
    </ligand>
</feature>
<evidence type="ECO:0000256" key="6">
    <source>
        <dbReference type="ARBA" id="ARBA00025649"/>
    </source>
</evidence>
<dbReference type="InterPro" id="IPR014729">
    <property type="entry name" value="Rossmann-like_a/b/a_fold"/>
</dbReference>
<dbReference type="PANTHER" id="PTHR43153">
    <property type="entry name" value="ELECTRON TRANSFER FLAVOPROTEIN ALPHA"/>
    <property type="match status" value="1"/>
</dbReference>
<accession>A0A077DC85</accession>
<dbReference type="eggNOG" id="COG2025">
    <property type="taxonomic scope" value="Bacteria"/>
</dbReference>
<dbReference type="InterPro" id="IPR001308">
    <property type="entry name" value="ETF_a/FixB"/>
</dbReference>
<dbReference type="GO" id="GO:0033539">
    <property type="term" value="P:fatty acid beta-oxidation using acyl-CoA dehydrogenase"/>
    <property type="evidence" value="ECO:0007669"/>
    <property type="project" value="TreeGrafter"/>
</dbReference>
<dbReference type="AlphaFoldDB" id="A0A077DC85"/>
<name>A0A077DC85_9BURK</name>